<dbReference type="InterPro" id="IPR020845">
    <property type="entry name" value="AMP-binding_CS"/>
</dbReference>
<dbReference type="STRING" id="1229662.W3WN10"/>
<dbReference type="Gene3D" id="3.40.50.12780">
    <property type="entry name" value="N-terminal domain of ligase-like"/>
    <property type="match status" value="1"/>
</dbReference>
<dbReference type="Proteomes" id="UP000030651">
    <property type="component" value="Unassembled WGS sequence"/>
</dbReference>
<organism evidence="4 5">
    <name type="scientific">Pestalotiopsis fici (strain W106-1 / CGMCC3.15140)</name>
    <dbReference type="NCBI Taxonomy" id="1229662"/>
    <lineage>
        <taxon>Eukaryota</taxon>
        <taxon>Fungi</taxon>
        <taxon>Dikarya</taxon>
        <taxon>Ascomycota</taxon>
        <taxon>Pezizomycotina</taxon>
        <taxon>Sordariomycetes</taxon>
        <taxon>Xylariomycetidae</taxon>
        <taxon>Amphisphaeriales</taxon>
        <taxon>Sporocadaceae</taxon>
        <taxon>Pestalotiopsis</taxon>
    </lineage>
</organism>
<name>W3WN10_PESFW</name>
<dbReference type="AlphaFoldDB" id="W3WN10"/>
<dbReference type="EMBL" id="KI912119">
    <property type="protein sequence ID" value="ETS75223.1"/>
    <property type="molecule type" value="Genomic_DNA"/>
</dbReference>
<keyword evidence="5" id="KW-1185">Reference proteome</keyword>
<dbReference type="GO" id="GO:0016405">
    <property type="term" value="F:CoA-ligase activity"/>
    <property type="evidence" value="ECO:0007669"/>
    <property type="project" value="TreeGrafter"/>
</dbReference>
<dbReference type="PANTHER" id="PTHR24096">
    <property type="entry name" value="LONG-CHAIN-FATTY-ACID--COA LIGASE"/>
    <property type="match status" value="1"/>
</dbReference>
<sequence>MSNLSEAYGGPLPKNFRTLREMFLESVSQYPGQLALAAVHQPADLYQIESIPLDDDEYRQKPYLRWSYIAMDTAIQRCMAGLRAHGLKPGMPLFTFNANGAEHLITHYAASEIGAVFVPINPRNLANREEVLHMIKTARSVVPGKRSAVVTSSPDLIKPLEELGVFQDSLKIVVAAPENSQGWTPFEEIMKAPPTNGAKANGVETNGFVMVEVNGDADKDKLQDSYVMFTSGTTSMPKGCFRKWPESVMNIESWRSRAKDVKIAPGDGVCGVMPNNHAMGHLWPPLTYLLGGAMIYPGPTFQPDVMLKTLHREKIAQTVLVPTMMFALIGLKSNTSYKLDHLKSVMFGGSVLSPDIFKSCMEELGARGVENGYGMTEGVIVRSLSQSDPKVIIDGTEVSCGWVIPGQTIRIVDPETNQVLPRNVLGELHASAPAIQHYINNVGSDSFYTDAEGREWFKTGDQARMDEKGRTFITGRYKDMIIRGGENMSPTAIEAAIAKDHNLASMLPQIVGAPDAIAGEVPIAILLGKVDADVRQRVQDAVIQSMGNIYVPEDVISVQDLGLTDYPRTMAGKIQKTKLSALVKKHRTAQESGPATMDDSRLVEEVRDIWAKAVGLEPSKLSLDAQIGEFADSITVMRVRDTVKRRTGKTLSLIEMTKAGTISGQIELLRQQHDGTGRKENKRVVRVGPPGVEDMAHLTEVPEFYEPTKKLIVDTISTLGLDWDDVEDVVPAYDFANVMLESGLFHSWAFKFAMISAKADKIQLRKAFEASFKNNRVVASFVVSDKEALGSTDALHVLMRQNDKFFDKIFRDCGSVKSSAELRAKSLDYRDQVAYPGPLVRVDLYDVEETGTCGVIMNLDHAVIDASSALIWRADFDKSFEGTPSLSEHLDYKLWADSHFNQRTSAEARAAVKWHAKRLKDVGQHRKALWPPYIMPNDAQEYTVKSFDEDALHYSFEAPSILEFRRLHPKITATVVTKTALTLFIASHTGHSHALFANYEAARTTFPFLPKILEATGQFEATDVSGPTMQAVMNVVEYRPDETVLQFLERMQKDQLDLTAHAPAPLRQIMSALGDDGNMLLEILGHCSFNWVPGMGTYGTNPNQNFETISSIVRVRQGLSSNFGLGGPDGTTFFIDLRSIHFDLDGLQEVAVELEEIVKWLLTKENWSAAVSGYTAALE</sequence>
<evidence type="ECO:0000259" key="3">
    <source>
        <dbReference type="Pfam" id="PF00501"/>
    </source>
</evidence>
<dbReference type="Gene3D" id="3.30.300.30">
    <property type="match status" value="1"/>
</dbReference>
<gene>
    <name evidence="4" type="ORF">PFICI_13707</name>
</gene>
<dbReference type="InterPro" id="IPR045851">
    <property type="entry name" value="AMP-bd_C_sf"/>
</dbReference>
<evidence type="ECO:0000313" key="5">
    <source>
        <dbReference type="Proteomes" id="UP000030651"/>
    </source>
</evidence>
<accession>W3WN10</accession>
<dbReference type="OrthoDB" id="10253869at2759"/>
<dbReference type="SUPFAM" id="SSF52777">
    <property type="entry name" value="CoA-dependent acyltransferases"/>
    <property type="match status" value="1"/>
</dbReference>
<protein>
    <recommendedName>
        <fullName evidence="3">AMP-dependent synthetase/ligase domain-containing protein</fullName>
    </recommendedName>
</protein>
<dbReference type="HOGENOM" id="CLU_002959_0_0_1"/>
<dbReference type="PANTHER" id="PTHR24096:SF149">
    <property type="entry name" value="AMP-BINDING DOMAIN-CONTAINING PROTEIN-RELATED"/>
    <property type="match status" value="1"/>
</dbReference>
<dbReference type="InterPro" id="IPR036736">
    <property type="entry name" value="ACP-like_sf"/>
</dbReference>
<dbReference type="SUPFAM" id="SSF56801">
    <property type="entry name" value="Acetyl-CoA synthetase-like"/>
    <property type="match status" value="1"/>
</dbReference>
<dbReference type="Pfam" id="PF00501">
    <property type="entry name" value="AMP-binding"/>
    <property type="match status" value="1"/>
</dbReference>
<dbReference type="InParanoid" id="W3WN10"/>
<dbReference type="InterPro" id="IPR042099">
    <property type="entry name" value="ANL_N_sf"/>
</dbReference>
<dbReference type="Gene3D" id="3.30.559.30">
    <property type="entry name" value="Nonribosomal peptide synthetase, condensation domain"/>
    <property type="match status" value="1"/>
</dbReference>
<reference evidence="5" key="1">
    <citation type="journal article" date="2015" name="BMC Genomics">
        <title>Genomic and transcriptomic analysis of the endophytic fungus Pestalotiopsis fici reveals its lifestyle and high potential for synthesis of natural products.</title>
        <authorList>
            <person name="Wang X."/>
            <person name="Zhang X."/>
            <person name="Liu L."/>
            <person name="Xiang M."/>
            <person name="Wang W."/>
            <person name="Sun X."/>
            <person name="Che Y."/>
            <person name="Guo L."/>
            <person name="Liu G."/>
            <person name="Guo L."/>
            <person name="Wang C."/>
            <person name="Yin W.B."/>
            <person name="Stadler M."/>
            <person name="Zhang X."/>
            <person name="Liu X."/>
        </authorList>
    </citation>
    <scope>NUCLEOTIDE SEQUENCE [LARGE SCALE GENOMIC DNA]</scope>
    <source>
        <strain evidence="5">W106-1 / CGMCC3.15140</strain>
    </source>
</reference>
<dbReference type="eggNOG" id="KOG1176">
    <property type="taxonomic scope" value="Eukaryota"/>
</dbReference>
<proteinExistence type="inferred from homology"/>
<dbReference type="InterPro" id="IPR000873">
    <property type="entry name" value="AMP-dep_synth/lig_dom"/>
</dbReference>
<dbReference type="PROSITE" id="PS00455">
    <property type="entry name" value="AMP_BINDING"/>
    <property type="match status" value="1"/>
</dbReference>
<dbReference type="GeneID" id="19278720"/>
<dbReference type="OMA" id="FWNAFMV"/>
<dbReference type="CDD" id="cd04433">
    <property type="entry name" value="AFD_class_I"/>
    <property type="match status" value="1"/>
</dbReference>
<dbReference type="SUPFAM" id="SSF47336">
    <property type="entry name" value="ACP-like"/>
    <property type="match status" value="1"/>
</dbReference>
<comment type="similarity">
    <text evidence="1">Belongs to the ATP-dependent AMP-binding enzyme family.</text>
</comment>
<dbReference type="RefSeq" id="XP_007840479.1">
    <property type="nucleotide sequence ID" value="XM_007842288.1"/>
</dbReference>
<evidence type="ECO:0000256" key="1">
    <source>
        <dbReference type="ARBA" id="ARBA00006432"/>
    </source>
</evidence>
<evidence type="ECO:0000256" key="2">
    <source>
        <dbReference type="ARBA" id="ARBA00022598"/>
    </source>
</evidence>
<evidence type="ECO:0000313" key="4">
    <source>
        <dbReference type="EMBL" id="ETS75223.1"/>
    </source>
</evidence>
<keyword evidence="2" id="KW-0436">Ligase</keyword>
<dbReference type="KEGG" id="pfy:PFICI_13707"/>
<feature type="domain" description="AMP-dependent synthetase/ligase" evidence="3">
    <location>
        <begin position="62"/>
        <end position="434"/>
    </location>
</feature>